<dbReference type="EMBL" id="FNCG01000032">
    <property type="protein sequence ID" value="SDI77889.1"/>
    <property type="molecule type" value="Genomic_DNA"/>
</dbReference>
<organism evidence="2 3">
    <name type="scientific">Mucilaginibacter gossypii</name>
    <dbReference type="NCBI Taxonomy" id="551996"/>
    <lineage>
        <taxon>Bacteria</taxon>
        <taxon>Pseudomonadati</taxon>
        <taxon>Bacteroidota</taxon>
        <taxon>Sphingobacteriia</taxon>
        <taxon>Sphingobacteriales</taxon>
        <taxon>Sphingobacteriaceae</taxon>
        <taxon>Mucilaginibacter</taxon>
    </lineage>
</organism>
<accession>A0A1G8NC83</accession>
<evidence type="ECO:0000313" key="3">
    <source>
        <dbReference type="Proteomes" id="UP000199705"/>
    </source>
</evidence>
<dbReference type="SUPFAM" id="SSF51182">
    <property type="entry name" value="RmlC-like cupins"/>
    <property type="match status" value="1"/>
</dbReference>
<dbReference type="AlphaFoldDB" id="A0A1G8NC83"/>
<dbReference type="Proteomes" id="UP000199705">
    <property type="component" value="Unassembled WGS sequence"/>
</dbReference>
<reference evidence="3" key="1">
    <citation type="submission" date="2016-10" db="EMBL/GenBank/DDBJ databases">
        <authorList>
            <person name="Varghese N."/>
            <person name="Submissions S."/>
        </authorList>
    </citation>
    <scope>NUCLEOTIDE SEQUENCE [LARGE SCALE GENOMIC DNA]</scope>
    <source>
        <strain evidence="3">Gh-67</strain>
    </source>
</reference>
<evidence type="ECO:0000313" key="2">
    <source>
        <dbReference type="EMBL" id="SDI77889.1"/>
    </source>
</evidence>
<protein>
    <recommendedName>
        <fullName evidence="4">Cupin domain-containing protein</fullName>
    </recommendedName>
</protein>
<evidence type="ECO:0008006" key="4">
    <source>
        <dbReference type="Google" id="ProtNLM"/>
    </source>
</evidence>
<dbReference type="InterPro" id="IPR011051">
    <property type="entry name" value="RmlC_Cupin_sf"/>
</dbReference>
<gene>
    <name evidence="2" type="ORF">SAMN05192573_13232</name>
</gene>
<dbReference type="Gene3D" id="2.60.120.10">
    <property type="entry name" value="Jelly Rolls"/>
    <property type="match status" value="1"/>
</dbReference>
<keyword evidence="1" id="KW-0732">Signal</keyword>
<feature type="signal peptide" evidence="1">
    <location>
        <begin position="1"/>
        <end position="20"/>
    </location>
</feature>
<dbReference type="STRING" id="551996.SAMN05192573_13232"/>
<name>A0A1G8NC83_9SPHI</name>
<dbReference type="RefSeq" id="WP_091176354.1">
    <property type="nucleotide sequence ID" value="NZ_FNCG01000032.1"/>
</dbReference>
<sequence>MKKNLISLLLLTGLALKADAQSETKDSANYVASAHAVILKKLLQERGFANKGVEMMLVDFPPRSRSAVHSHPCPTFGYLIPGEIVPVFEGKTYHYKAGDAF</sequence>
<dbReference type="InterPro" id="IPR014710">
    <property type="entry name" value="RmlC-like_jellyroll"/>
</dbReference>
<proteinExistence type="predicted"/>
<evidence type="ECO:0000256" key="1">
    <source>
        <dbReference type="SAM" id="SignalP"/>
    </source>
</evidence>
<keyword evidence="3" id="KW-1185">Reference proteome</keyword>
<feature type="chain" id="PRO_5011770148" description="Cupin domain-containing protein" evidence="1">
    <location>
        <begin position="21"/>
        <end position="101"/>
    </location>
</feature>